<proteinExistence type="predicted"/>
<dbReference type="AlphaFoldDB" id="A0A174Z5I3"/>
<sequence length="109" mass="13367">MILKDILTGEQIDMLKRDLSDNDLFTLFLMNEEEKHNFFRNFRSTWLAKYDEYFVQFNALYEDYCEYKSSDSSEKSVCLVYCERLHSFFVDMQRCLEFIRIYDIILDFI</sequence>
<evidence type="ECO:0000313" key="1">
    <source>
        <dbReference type="EMBL" id="CUQ79468.1"/>
    </source>
</evidence>
<dbReference type="RefSeq" id="WP_055217029.1">
    <property type="nucleotide sequence ID" value="NZ_CZBU01000012.1"/>
</dbReference>
<dbReference type="EMBL" id="CZBU01000012">
    <property type="protein sequence ID" value="CUQ79468.1"/>
    <property type="molecule type" value="Genomic_DNA"/>
</dbReference>
<organism evidence="1 2">
    <name type="scientific">Lachnospira eligens</name>
    <dbReference type="NCBI Taxonomy" id="39485"/>
    <lineage>
        <taxon>Bacteria</taxon>
        <taxon>Bacillati</taxon>
        <taxon>Bacillota</taxon>
        <taxon>Clostridia</taxon>
        <taxon>Lachnospirales</taxon>
        <taxon>Lachnospiraceae</taxon>
        <taxon>Lachnospira</taxon>
    </lineage>
</organism>
<reference evidence="1 2" key="1">
    <citation type="submission" date="2015-09" db="EMBL/GenBank/DDBJ databases">
        <authorList>
            <consortium name="Pathogen Informatics"/>
        </authorList>
    </citation>
    <scope>NUCLEOTIDE SEQUENCE [LARGE SCALE GENOMIC DNA]</scope>
    <source>
        <strain evidence="1 2">2789STDY5834875</strain>
    </source>
</reference>
<gene>
    <name evidence="1" type="ORF">ERS852490_03143</name>
</gene>
<protein>
    <submittedName>
        <fullName evidence="1">Uncharacterized protein</fullName>
    </submittedName>
</protein>
<name>A0A174Z5I3_9FIRM</name>
<evidence type="ECO:0000313" key="2">
    <source>
        <dbReference type="Proteomes" id="UP000095621"/>
    </source>
</evidence>
<dbReference type="Proteomes" id="UP000095621">
    <property type="component" value="Unassembled WGS sequence"/>
</dbReference>
<accession>A0A174Z5I3</accession>